<dbReference type="WBParaSite" id="HCON_00077160-00001">
    <property type="protein sequence ID" value="HCON_00077160-00001"/>
    <property type="gene ID" value="HCON_00077160"/>
</dbReference>
<proteinExistence type="predicted"/>
<evidence type="ECO:0000256" key="1">
    <source>
        <dbReference type="SAM" id="SignalP"/>
    </source>
</evidence>
<sequence length="76" mass="7919">MAVLLVAYCRVFSEVLAAVTAGMVGSDMADVVLTRFSITGRAVTITSTIVVSNWKPGLLFLSSSSALVFSSAFVDA</sequence>
<organism evidence="2 3">
    <name type="scientific">Haemonchus contortus</name>
    <name type="common">Barber pole worm</name>
    <dbReference type="NCBI Taxonomy" id="6289"/>
    <lineage>
        <taxon>Eukaryota</taxon>
        <taxon>Metazoa</taxon>
        <taxon>Ecdysozoa</taxon>
        <taxon>Nematoda</taxon>
        <taxon>Chromadorea</taxon>
        <taxon>Rhabditida</taxon>
        <taxon>Rhabditina</taxon>
        <taxon>Rhabditomorpha</taxon>
        <taxon>Strongyloidea</taxon>
        <taxon>Trichostrongylidae</taxon>
        <taxon>Haemonchus</taxon>
    </lineage>
</organism>
<evidence type="ECO:0000313" key="3">
    <source>
        <dbReference type="WBParaSite" id="HCON_00077160-00001"/>
    </source>
</evidence>
<protein>
    <submittedName>
        <fullName evidence="3">Secreted protein</fullName>
    </submittedName>
</protein>
<dbReference type="AlphaFoldDB" id="A0A7I4YDX7"/>
<accession>A0A7I4YDX7</accession>
<evidence type="ECO:0000313" key="2">
    <source>
        <dbReference type="Proteomes" id="UP000025227"/>
    </source>
</evidence>
<keyword evidence="1" id="KW-0732">Signal</keyword>
<feature type="chain" id="PRO_5029668846" evidence="1">
    <location>
        <begin position="18"/>
        <end position="76"/>
    </location>
</feature>
<feature type="signal peptide" evidence="1">
    <location>
        <begin position="1"/>
        <end position="17"/>
    </location>
</feature>
<reference evidence="3" key="1">
    <citation type="submission" date="2020-12" db="UniProtKB">
        <authorList>
            <consortium name="WormBaseParasite"/>
        </authorList>
    </citation>
    <scope>IDENTIFICATION</scope>
    <source>
        <strain evidence="3">MHco3</strain>
    </source>
</reference>
<name>A0A7I4YDX7_HAECO</name>
<dbReference type="Proteomes" id="UP000025227">
    <property type="component" value="Unplaced"/>
</dbReference>
<keyword evidence="2" id="KW-1185">Reference proteome</keyword>